<dbReference type="Pfam" id="PF07971">
    <property type="entry name" value="Glyco_hydro_92"/>
    <property type="match status" value="1"/>
</dbReference>
<dbReference type="InterPro" id="IPR012939">
    <property type="entry name" value="Glyco_hydro_92"/>
</dbReference>
<name>A0ABR1WK35_9PEZI</name>
<evidence type="ECO:0000259" key="2">
    <source>
        <dbReference type="Pfam" id="PF07971"/>
    </source>
</evidence>
<evidence type="ECO:0000259" key="3">
    <source>
        <dbReference type="Pfam" id="PF17678"/>
    </source>
</evidence>
<accession>A0ABR1WK35</accession>
<dbReference type="SUPFAM" id="SSF48208">
    <property type="entry name" value="Six-hairpin glycosidases"/>
    <property type="match status" value="1"/>
</dbReference>
<comment type="caution">
    <text evidence="4">The sequence shown here is derived from an EMBL/GenBank/DDBJ whole genome shotgun (WGS) entry which is preliminary data.</text>
</comment>
<evidence type="ECO:0000313" key="5">
    <source>
        <dbReference type="Proteomes" id="UP001446871"/>
    </source>
</evidence>
<evidence type="ECO:0008006" key="6">
    <source>
        <dbReference type="Google" id="ProtNLM"/>
    </source>
</evidence>
<dbReference type="InterPro" id="IPR008928">
    <property type="entry name" value="6-hairpin_glycosidase_sf"/>
</dbReference>
<feature type="chain" id="PRO_5045476812" description="Glycoside hydrolase family 92 protein" evidence="1">
    <location>
        <begin position="22"/>
        <end position="808"/>
    </location>
</feature>
<reference evidence="4 5" key="1">
    <citation type="submission" date="2023-01" db="EMBL/GenBank/DDBJ databases">
        <title>Analysis of 21 Apiospora genomes using comparative genomics revels a genus with tremendous synthesis potential of carbohydrate active enzymes and secondary metabolites.</title>
        <authorList>
            <person name="Sorensen T."/>
        </authorList>
    </citation>
    <scope>NUCLEOTIDE SEQUENCE [LARGE SCALE GENOMIC DNA]</scope>
    <source>
        <strain evidence="4 5">CBS 83171</strain>
    </source>
</reference>
<dbReference type="Gene3D" id="3.30.2080.10">
    <property type="entry name" value="GH92 mannosidase domain"/>
    <property type="match status" value="1"/>
</dbReference>
<feature type="domain" description="Glycosyl hydrolase family 92 N-terminal" evidence="3">
    <location>
        <begin position="30"/>
        <end position="64"/>
    </location>
</feature>
<dbReference type="Pfam" id="PF17678">
    <property type="entry name" value="Glyco_hydro_92N"/>
    <property type="match status" value="2"/>
</dbReference>
<dbReference type="InterPro" id="IPR014718">
    <property type="entry name" value="GH-type_carb-bd"/>
</dbReference>
<evidence type="ECO:0000256" key="1">
    <source>
        <dbReference type="SAM" id="SignalP"/>
    </source>
</evidence>
<evidence type="ECO:0000313" key="4">
    <source>
        <dbReference type="EMBL" id="KAK8083862.1"/>
    </source>
</evidence>
<gene>
    <name evidence="4" type="ORF">PG996_002643</name>
</gene>
<dbReference type="InterPro" id="IPR041371">
    <property type="entry name" value="GH92_N"/>
</dbReference>
<organism evidence="4 5">
    <name type="scientific">Apiospora saccharicola</name>
    <dbReference type="NCBI Taxonomy" id="335842"/>
    <lineage>
        <taxon>Eukaryota</taxon>
        <taxon>Fungi</taxon>
        <taxon>Dikarya</taxon>
        <taxon>Ascomycota</taxon>
        <taxon>Pezizomycotina</taxon>
        <taxon>Sordariomycetes</taxon>
        <taxon>Xylariomycetidae</taxon>
        <taxon>Amphisphaeriales</taxon>
        <taxon>Apiosporaceae</taxon>
        <taxon>Apiospora</taxon>
    </lineage>
</organism>
<feature type="domain" description="Glycosyl hydrolase family 92 N-terminal" evidence="3">
    <location>
        <begin position="67"/>
        <end position="240"/>
    </location>
</feature>
<dbReference type="Proteomes" id="UP001446871">
    <property type="component" value="Unassembled WGS sequence"/>
</dbReference>
<dbReference type="Gene3D" id="1.20.1050.60">
    <property type="entry name" value="alpha-1,2-mannosidase"/>
    <property type="match status" value="1"/>
</dbReference>
<keyword evidence="5" id="KW-1185">Reference proteome</keyword>
<protein>
    <recommendedName>
        <fullName evidence="6">Glycoside hydrolase family 92 protein</fullName>
    </recommendedName>
</protein>
<keyword evidence="1" id="KW-0732">Signal</keyword>
<sequence length="808" mass="88877">MATRWAPALCLVAGFLGNANAAADFDPLQYVDVLIGSTNAGNVFPGATLPYGMAKAVADTNSGSNQDDINRCDFPKKTRVNHGNFTPANVKAQPGYFSILLDIGVRAEMTTTQHTALFRFSLPNGPGANGTYPFVMQDLSDLSDSRQDNGTVSVDPQTGRISGGAKFLPSFGSGNYNAYFCTDFTGPAIQDSGIYVNSRATTEAKDLTISRSINGYPLPGGAFVRFKDATNPILARTGVSLISTAQACANAEAEIPDFNFDSVTKAAKDAWTAKLSPISVSTGGGVAQDLITNFYSGIYRTMVNPQNYTGENPLYKSGEPYFDSFYCLWDSFRSQIPFLVILDPVAVAQMIRSLIDTYRYEGWLPDCKMSLCRGYTQGGSNADNVLVDAYLKGISDGIDWNVGYQAVVKDAEVEPYDWATHGRGGLDSWKKLGYIPVQDLDYKGFGTMTRSISRSLEYAYNDFCISLMAKAMNNTADQEKYLDSSENWKNVFYSEQTSFLPSGVDTGFKGFFQAKYLNQTWASQDPLTCSNIDTSGIACSLQNTGRETFEDSTWEYGFFVPQNQGDLITIYGGPGEYVRRLDYLHDQNITNIGNVSTLHRDMTIPKHQSFVQILTLLMIQEPSFLTVFQYHYAGRPGKSAARSHFYIPRYFNPTPGGLPGNDDSGAMGSFVAFSMMGLFPNPGQNVYLITPPFFESVNLTHPTTGKTATIRNVNFDPTYQAIYIQSATLNGQPYTKNWIDHSFFLEGKELVLTLGRNESATWGTSVKDLPPSTGRYVGFNGTSSDQRLRGRSALKYRSEAWRMGAFAH</sequence>
<dbReference type="PANTHER" id="PTHR12143">
    <property type="entry name" value="PEPTIDE N-GLYCANASE PNGASE -RELATED"/>
    <property type="match status" value="1"/>
</dbReference>
<proteinExistence type="predicted"/>
<dbReference type="EMBL" id="JAQQWM010000001">
    <property type="protein sequence ID" value="KAK8083862.1"/>
    <property type="molecule type" value="Genomic_DNA"/>
</dbReference>
<feature type="signal peptide" evidence="1">
    <location>
        <begin position="1"/>
        <end position="21"/>
    </location>
</feature>
<dbReference type="InterPro" id="IPR050883">
    <property type="entry name" value="PNGase"/>
</dbReference>
<dbReference type="Gene3D" id="2.70.98.10">
    <property type="match status" value="2"/>
</dbReference>
<dbReference type="PANTHER" id="PTHR12143:SF25">
    <property type="entry name" value="FAMILY PROTEIN, PUTATIVE (AFU_ORTHOLOGUE AFUA_1G10790)-RELATED"/>
    <property type="match status" value="1"/>
</dbReference>
<dbReference type="Gene3D" id="1.20.1610.10">
    <property type="entry name" value="alpha-1,2-mannosidases domains"/>
    <property type="match status" value="1"/>
</dbReference>
<feature type="domain" description="Glycosyl hydrolase family 92" evidence="2">
    <location>
        <begin position="246"/>
        <end position="755"/>
    </location>
</feature>